<proteinExistence type="inferred from homology"/>
<dbReference type="InterPro" id="IPR000055">
    <property type="entry name" value="Restrct_endonuc_typeI_TRD"/>
</dbReference>
<name>A0A5J4G3E9_9FLAO</name>
<evidence type="ECO:0000256" key="2">
    <source>
        <dbReference type="ARBA" id="ARBA00022747"/>
    </source>
</evidence>
<dbReference type="GO" id="GO:0009307">
    <property type="term" value="P:DNA restriction-modification system"/>
    <property type="evidence" value="ECO:0007669"/>
    <property type="project" value="UniProtKB-KW"/>
</dbReference>
<dbReference type="GO" id="GO:0003677">
    <property type="term" value="F:DNA binding"/>
    <property type="evidence" value="ECO:0007669"/>
    <property type="project" value="UniProtKB-KW"/>
</dbReference>
<feature type="domain" description="Type I restriction modification DNA specificity" evidence="4">
    <location>
        <begin position="232"/>
        <end position="389"/>
    </location>
</feature>
<dbReference type="InterPro" id="IPR044946">
    <property type="entry name" value="Restrct_endonuc_typeI_TRD_sf"/>
</dbReference>
<keyword evidence="5" id="KW-0255">Endonuclease</keyword>
<dbReference type="GO" id="GO:0004519">
    <property type="term" value="F:endonuclease activity"/>
    <property type="evidence" value="ECO:0007669"/>
    <property type="project" value="UniProtKB-KW"/>
</dbReference>
<dbReference type="EMBL" id="BKCF01000009">
    <property type="protein sequence ID" value="GEQ87396.1"/>
    <property type="molecule type" value="Genomic_DNA"/>
</dbReference>
<evidence type="ECO:0000313" key="6">
    <source>
        <dbReference type="Proteomes" id="UP000326994"/>
    </source>
</evidence>
<reference evidence="5 6" key="1">
    <citation type="submission" date="2019-08" db="EMBL/GenBank/DDBJ databases">
        <title>Ulvibacter marinistellae sp. nov., isolated from a starfish, Patiria pectinifera.</title>
        <authorList>
            <person name="Kawano K."/>
            <person name="Ushijima N."/>
            <person name="Kihara M."/>
            <person name="Itoh H."/>
        </authorList>
    </citation>
    <scope>NUCLEOTIDE SEQUENCE [LARGE SCALE GENOMIC DNA]</scope>
    <source>
        <strain evidence="5 6">KK4</strain>
    </source>
</reference>
<dbReference type="AlphaFoldDB" id="A0A5J4G3E9"/>
<gene>
    <name evidence="5" type="ORF">ULMS_29040</name>
</gene>
<comment type="similarity">
    <text evidence="1">Belongs to the type-I restriction system S methylase family.</text>
</comment>
<evidence type="ECO:0000256" key="1">
    <source>
        <dbReference type="ARBA" id="ARBA00010923"/>
    </source>
</evidence>
<dbReference type="Pfam" id="PF01420">
    <property type="entry name" value="Methylase_S"/>
    <property type="match status" value="2"/>
</dbReference>
<dbReference type="InterPro" id="IPR051212">
    <property type="entry name" value="Type-I_RE_S_subunit"/>
</dbReference>
<evidence type="ECO:0000256" key="3">
    <source>
        <dbReference type="ARBA" id="ARBA00023125"/>
    </source>
</evidence>
<dbReference type="Gene3D" id="3.90.220.20">
    <property type="entry name" value="DNA methylase specificity domains"/>
    <property type="match status" value="2"/>
</dbReference>
<dbReference type="PANTHER" id="PTHR43140">
    <property type="entry name" value="TYPE-1 RESTRICTION ENZYME ECOKI SPECIFICITY PROTEIN"/>
    <property type="match status" value="1"/>
</dbReference>
<dbReference type="PANTHER" id="PTHR43140:SF1">
    <property type="entry name" value="TYPE I RESTRICTION ENZYME ECOKI SPECIFICITY SUBUNIT"/>
    <property type="match status" value="1"/>
</dbReference>
<dbReference type="Proteomes" id="UP000326994">
    <property type="component" value="Unassembled WGS sequence"/>
</dbReference>
<dbReference type="RefSeq" id="WP_151895316.1">
    <property type="nucleotide sequence ID" value="NZ_BKCF01000009.1"/>
</dbReference>
<dbReference type="Gene3D" id="1.10.287.1120">
    <property type="entry name" value="Bipartite methylase S protein"/>
    <property type="match status" value="1"/>
</dbReference>
<sequence>MEKYKTYKDSGIEWLGEIPEHWEVKRLKYIGDSIIGITYSPKDVVQEGGTLVLRSSNIQNGKLSLKDNVYINKDIPEKLETKVGDILICSRNGSRKLIGKNITIDKETEGETFGAFMTVFRTEQYEFISKYFNSQVFSGQSGLFLTSTINQLTINTLNNFYTALPPKEERDLIAKYLDKKVGEIDNLISQKKKLLKLYEKEKEALINQAVTNGINPNVKLMDSNIEWLGEIPEHWTIKRFKYFFELKTQKNDEILPKVGLENIESKTGNFIETESDFNGQGVHFLEKNILYGKLRPYLAKVWLAEFEGQAVGDFYVFNALNDVIPEFAKFKLLAYSFIDITNSSTYGSKMPRVSWEFISNLLISFPDTDEQKDIVQFIEDKLEVIHKKTNKTKKLIRLLKEYKTALISDVVTGKLKVN</sequence>
<dbReference type="OrthoDB" id="667970at2"/>
<keyword evidence="6" id="KW-1185">Reference proteome</keyword>
<dbReference type="SUPFAM" id="SSF116734">
    <property type="entry name" value="DNA methylase specificity domain"/>
    <property type="match status" value="2"/>
</dbReference>
<dbReference type="CDD" id="cd17265">
    <property type="entry name" value="RMtype1_S_Eco4255III-TRD2-CR2_like"/>
    <property type="match status" value="1"/>
</dbReference>
<accession>A0A5J4G3E9</accession>
<organism evidence="5 6">
    <name type="scientific">Patiriisocius marinistellae</name>
    <dbReference type="NCBI Taxonomy" id="2494560"/>
    <lineage>
        <taxon>Bacteria</taxon>
        <taxon>Pseudomonadati</taxon>
        <taxon>Bacteroidota</taxon>
        <taxon>Flavobacteriia</taxon>
        <taxon>Flavobacteriales</taxon>
        <taxon>Flavobacteriaceae</taxon>
        <taxon>Patiriisocius</taxon>
    </lineage>
</organism>
<keyword evidence="5" id="KW-0378">Hydrolase</keyword>
<evidence type="ECO:0000313" key="5">
    <source>
        <dbReference type="EMBL" id="GEQ87396.1"/>
    </source>
</evidence>
<evidence type="ECO:0000259" key="4">
    <source>
        <dbReference type="Pfam" id="PF01420"/>
    </source>
</evidence>
<keyword evidence="3" id="KW-0238">DNA-binding</keyword>
<keyword evidence="5" id="KW-0540">Nuclease</keyword>
<comment type="caution">
    <text evidence="5">The sequence shown here is derived from an EMBL/GenBank/DDBJ whole genome shotgun (WGS) entry which is preliminary data.</text>
</comment>
<keyword evidence="2" id="KW-0680">Restriction system</keyword>
<protein>
    <submittedName>
        <fullName evidence="5">Type I restriction endonuclease subunit S</fullName>
    </submittedName>
</protein>
<feature type="domain" description="Type I restriction modification DNA specificity" evidence="4">
    <location>
        <begin position="19"/>
        <end position="193"/>
    </location>
</feature>